<gene>
    <name evidence="8" type="ORF">VM1G_02727</name>
</gene>
<dbReference type="AlphaFoldDB" id="A0A194VUJ5"/>
<keyword evidence="3 6" id="KW-1133">Transmembrane helix</keyword>
<evidence type="ECO:0000259" key="7">
    <source>
        <dbReference type="Pfam" id="PF20684"/>
    </source>
</evidence>
<reference evidence="8" key="1">
    <citation type="submission" date="2014-12" db="EMBL/GenBank/DDBJ databases">
        <title>Genome Sequence of Valsa Canker Pathogens Uncovers a Specific Adaption of Colonization on Woody Bark.</title>
        <authorList>
            <person name="Yin Z."/>
            <person name="Liu H."/>
            <person name="Gao X."/>
            <person name="Li Z."/>
            <person name="Song N."/>
            <person name="Ke X."/>
            <person name="Dai Q."/>
            <person name="Wu Y."/>
            <person name="Sun Y."/>
            <person name="Xu J.-R."/>
            <person name="Kang Z.K."/>
            <person name="Wang L."/>
            <person name="Huang L."/>
        </authorList>
    </citation>
    <scope>NUCLEOTIDE SEQUENCE [LARGE SCALE GENOMIC DNA]</scope>
    <source>
        <strain evidence="8">03-8</strain>
    </source>
</reference>
<keyword evidence="2 6" id="KW-0812">Transmembrane</keyword>
<dbReference type="Pfam" id="PF20684">
    <property type="entry name" value="Fung_rhodopsin"/>
    <property type="match status" value="1"/>
</dbReference>
<protein>
    <recommendedName>
        <fullName evidence="7">Rhodopsin domain-containing protein</fullName>
    </recommendedName>
</protein>
<evidence type="ECO:0000256" key="1">
    <source>
        <dbReference type="ARBA" id="ARBA00004141"/>
    </source>
</evidence>
<feature type="transmembrane region" description="Helical" evidence="6">
    <location>
        <begin position="40"/>
        <end position="61"/>
    </location>
</feature>
<name>A0A194VUJ5_CYTMA</name>
<comment type="similarity">
    <text evidence="5">Belongs to the SAT4 family.</text>
</comment>
<keyword evidence="4 6" id="KW-0472">Membrane</keyword>
<dbReference type="PANTHER" id="PTHR33048">
    <property type="entry name" value="PTH11-LIKE INTEGRAL MEMBRANE PROTEIN (AFU_ORTHOLOGUE AFUA_5G11245)"/>
    <property type="match status" value="1"/>
</dbReference>
<evidence type="ECO:0000313" key="8">
    <source>
        <dbReference type="EMBL" id="KUI67879.1"/>
    </source>
</evidence>
<evidence type="ECO:0000256" key="3">
    <source>
        <dbReference type="ARBA" id="ARBA00022989"/>
    </source>
</evidence>
<keyword evidence="9" id="KW-1185">Reference proteome</keyword>
<dbReference type="InterPro" id="IPR052337">
    <property type="entry name" value="SAT4-like"/>
</dbReference>
<feature type="transmembrane region" description="Helical" evidence="6">
    <location>
        <begin position="152"/>
        <end position="173"/>
    </location>
</feature>
<feature type="domain" description="Rhodopsin" evidence="7">
    <location>
        <begin position="57"/>
        <end position="299"/>
    </location>
</feature>
<dbReference type="Proteomes" id="UP000078559">
    <property type="component" value="Chromosome 3"/>
</dbReference>
<feature type="transmembrane region" description="Helical" evidence="6">
    <location>
        <begin position="73"/>
        <end position="95"/>
    </location>
</feature>
<dbReference type="InterPro" id="IPR049326">
    <property type="entry name" value="Rhodopsin_dom_fungi"/>
</dbReference>
<organism evidence="8 9">
    <name type="scientific">Cytospora mali</name>
    <name type="common">Apple Valsa canker fungus</name>
    <name type="synonym">Valsa mali</name>
    <dbReference type="NCBI Taxonomy" id="578113"/>
    <lineage>
        <taxon>Eukaryota</taxon>
        <taxon>Fungi</taxon>
        <taxon>Dikarya</taxon>
        <taxon>Ascomycota</taxon>
        <taxon>Pezizomycotina</taxon>
        <taxon>Sordariomycetes</taxon>
        <taxon>Sordariomycetidae</taxon>
        <taxon>Diaporthales</taxon>
        <taxon>Cytosporaceae</taxon>
        <taxon>Cytospora</taxon>
    </lineage>
</organism>
<comment type="subcellular location">
    <subcellularLocation>
        <location evidence="1">Membrane</location>
        <topology evidence="1">Multi-pass membrane protein</topology>
    </subcellularLocation>
</comment>
<dbReference type="EMBL" id="CM003100">
    <property type="protein sequence ID" value="KUI67879.1"/>
    <property type="molecule type" value="Genomic_DNA"/>
</dbReference>
<evidence type="ECO:0000256" key="6">
    <source>
        <dbReference type="SAM" id="Phobius"/>
    </source>
</evidence>
<dbReference type="OrthoDB" id="3936451at2759"/>
<sequence length="335" mass="37443">MIVTSPEGSKVYELNMTSLPEHYLHKDALSSDTMDRGTRLFILFMAMLILAWISALLRAYVRIVMINNVASEDWWMFASVLTYTGYCVSALWGLVDGGTGKRTELLTLEETYVGLKAWYFCEVLYAPTSAMVRTSVALFLHRIASESLHKWIIRINLGVVYLISTVFFFVVIFQCSPPRYFYEQVMGQPGTCMDINIVPNVTIAHSAIGAACDLVFASLPIVMLWKVQLNKRTKVVIALLLSMGFVAGIALLVRIPYVKRLAITPDFLYETVYVAIWSVLEPSLGILAGCVATLRPLFKSLGFGKRTTQLYDDGPTHYSLSEGTHDRHGGDIPLT</sequence>
<evidence type="ECO:0000313" key="9">
    <source>
        <dbReference type="Proteomes" id="UP000078559"/>
    </source>
</evidence>
<feature type="transmembrane region" description="Helical" evidence="6">
    <location>
        <begin position="235"/>
        <end position="255"/>
    </location>
</feature>
<evidence type="ECO:0000256" key="4">
    <source>
        <dbReference type="ARBA" id="ARBA00023136"/>
    </source>
</evidence>
<evidence type="ECO:0000256" key="2">
    <source>
        <dbReference type="ARBA" id="ARBA00022692"/>
    </source>
</evidence>
<feature type="transmembrane region" description="Helical" evidence="6">
    <location>
        <begin position="203"/>
        <end position="223"/>
    </location>
</feature>
<proteinExistence type="inferred from homology"/>
<feature type="transmembrane region" description="Helical" evidence="6">
    <location>
        <begin position="275"/>
        <end position="298"/>
    </location>
</feature>
<evidence type="ECO:0000256" key="5">
    <source>
        <dbReference type="ARBA" id="ARBA00038359"/>
    </source>
</evidence>
<accession>A0A194VUJ5</accession>
<dbReference type="GO" id="GO:0016020">
    <property type="term" value="C:membrane"/>
    <property type="evidence" value="ECO:0007669"/>
    <property type="project" value="UniProtKB-SubCell"/>
</dbReference>
<dbReference type="PANTHER" id="PTHR33048:SF96">
    <property type="entry name" value="INTEGRAL MEMBRANE PROTEIN"/>
    <property type="match status" value="1"/>
</dbReference>